<dbReference type="RefSeq" id="WP_078714388.1">
    <property type="nucleotide sequence ID" value="NZ_FUYG01000005.1"/>
</dbReference>
<evidence type="ECO:0000313" key="2">
    <source>
        <dbReference type="EMBL" id="SKA96077.1"/>
    </source>
</evidence>
<evidence type="ECO:0000313" key="3">
    <source>
        <dbReference type="Proteomes" id="UP000189735"/>
    </source>
</evidence>
<feature type="domain" description="YdhG-like" evidence="1">
    <location>
        <begin position="18"/>
        <end position="116"/>
    </location>
</feature>
<name>A0A1T4Y2L4_9MICO</name>
<gene>
    <name evidence="2" type="ORF">SAMN06295879_2151</name>
</gene>
<accession>A0A1T4Y2L4</accession>
<dbReference type="Pfam" id="PF08818">
    <property type="entry name" value="DUF1801"/>
    <property type="match status" value="1"/>
</dbReference>
<reference evidence="3" key="1">
    <citation type="submission" date="2017-02" db="EMBL/GenBank/DDBJ databases">
        <authorList>
            <person name="Varghese N."/>
            <person name="Submissions S."/>
        </authorList>
    </citation>
    <scope>NUCLEOTIDE SEQUENCE [LARGE SCALE GENOMIC DNA]</scope>
    <source>
        <strain evidence="3">VKM Ac-2052</strain>
    </source>
</reference>
<sequence length="125" mass="13264">MASPDVDQIVAAFPDWRGDTLSRIRGLIVEALPDVVEEAKWKKPTNPLGVATWSLDGLICTGETYKDKVKLTFPKGSSIPDPEGLLALGAGVRRAIDIREGETVDADALQAVIRAAAALNTAPKA</sequence>
<dbReference type="AlphaFoldDB" id="A0A1T4Y2L4"/>
<dbReference type="Gene3D" id="3.90.1150.200">
    <property type="match status" value="1"/>
</dbReference>
<dbReference type="InterPro" id="IPR014922">
    <property type="entry name" value="YdhG-like"/>
</dbReference>
<protein>
    <recommendedName>
        <fullName evidence="1">YdhG-like domain-containing protein</fullName>
    </recommendedName>
</protein>
<organism evidence="2 3">
    <name type="scientific">Agreia bicolorata</name>
    <dbReference type="NCBI Taxonomy" id="110935"/>
    <lineage>
        <taxon>Bacteria</taxon>
        <taxon>Bacillati</taxon>
        <taxon>Actinomycetota</taxon>
        <taxon>Actinomycetes</taxon>
        <taxon>Micrococcales</taxon>
        <taxon>Microbacteriaceae</taxon>
        <taxon>Agreia</taxon>
    </lineage>
</organism>
<proteinExistence type="predicted"/>
<evidence type="ECO:0000259" key="1">
    <source>
        <dbReference type="Pfam" id="PF08818"/>
    </source>
</evidence>
<dbReference type="Proteomes" id="UP000189735">
    <property type="component" value="Unassembled WGS sequence"/>
</dbReference>
<dbReference type="SUPFAM" id="SSF159888">
    <property type="entry name" value="YdhG-like"/>
    <property type="match status" value="1"/>
</dbReference>
<dbReference type="EMBL" id="FUYG01000005">
    <property type="protein sequence ID" value="SKA96077.1"/>
    <property type="molecule type" value="Genomic_DNA"/>
</dbReference>